<dbReference type="InterPro" id="IPR014867">
    <property type="entry name" value="Spore_coat_CotH_CotH2/3/7"/>
</dbReference>
<keyword evidence="1" id="KW-0946">Virion</keyword>
<dbReference type="Pfam" id="PF08757">
    <property type="entry name" value="CotH"/>
    <property type="match status" value="1"/>
</dbReference>
<protein>
    <submittedName>
        <fullName evidence="1">Spore coat protein CotH</fullName>
    </submittedName>
</protein>
<keyword evidence="1" id="KW-0167">Capsid protein</keyword>
<dbReference type="Proteomes" id="UP000295706">
    <property type="component" value="Unassembled WGS sequence"/>
</dbReference>
<dbReference type="EMBL" id="SMJU01000002">
    <property type="protein sequence ID" value="TDB67865.1"/>
    <property type="molecule type" value="Genomic_DNA"/>
</dbReference>
<keyword evidence="2" id="KW-1185">Reference proteome</keyword>
<dbReference type="OrthoDB" id="9803752at2"/>
<evidence type="ECO:0000313" key="2">
    <source>
        <dbReference type="Proteomes" id="UP000295706"/>
    </source>
</evidence>
<reference evidence="1 2" key="1">
    <citation type="submission" date="2019-02" db="EMBL/GenBank/DDBJ databases">
        <title>Arundinibacter roseus gen. nov., sp. nov., a new member of the family Cytophagaceae.</title>
        <authorList>
            <person name="Szuroczki S."/>
            <person name="Khayer B."/>
            <person name="Sproer C."/>
            <person name="Toumi M."/>
            <person name="Szabo A."/>
            <person name="Felfoldi T."/>
            <person name="Schumann P."/>
            <person name="Toth E."/>
        </authorList>
    </citation>
    <scope>NUCLEOTIDE SEQUENCE [LARGE SCALE GENOMIC DNA]</scope>
    <source>
        <strain evidence="1 2">DMA-k-7a</strain>
    </source>
</reference>
<dbReference type="RefSeq" id="WP_132114275.1">
    <property type="nucleotide sequence ID" value="NZ_SMJU01000002.1"/>
</dbReference>
<gene>
    <name evidence="1" type="ORF">EZE20_02770</name>
</gene>
<dbReference type="AlphaFoldDB" id="A0A4V2XAJ8"/>
<dbReference type="PANTHER" id="PTHR40050:SF1">
    <property type="entry name" value="INNER SPORE COAT PROTEIN H"/>
    <property type="match status" value="1"/>
</dbReference>
<comment type="caution">
    <text evidence="1">The sequence shown here is derived from an EMBL/GenBank/DDBJ whole genome shotgun (WGS) entry which is preliminary data.</text>
</comment>
<name>A0A4V2XAJ8_9BACT</name>
<dbReference type="PANTHER" id="PTHR40050">
    <property type="entry name" value="INNER SPORE COAT PROTEIN H"/>
    <property type="match status" value="1"/>
</dbReference>
<accession>A0A4V2XAJ8</accession>
<proteinExistence type="predicted"/>
<sequence>MTHFTQKNLWLFLTFLIGFQAWGQTFESSNLPILIIDTKGLEIPNEPKIKADFMIISNSTGQRNTLKDLPSYAGKIGIEQRGSTSRTLFPKKPYGFELRDAATGEEGISESLLGIPKEEDWVLNATYNDKTLLREVLTYEMAHRMSPRFASRTRFCEVVLNGKYEGIYILMEKIKRDKNRVDIGSLKPEDQEGDALTGGYLLKIDKTEGTASRFWNSPFPSSQNATIRIPIQVEYPKLKDLTEKQFNYIKNYITSFEEALSADSYTDPSTGYQRYIDVDSWIDYLILTEVTRNVDAYRLSTFFYKDRDSKGGKLVMGPIWDYNLAYGNVDYCEGEKNTGWAFDFNRVCPEDYYQMPFWWERLLSDPAFANRAQTRYENLRKNTLNTASLHAYIDSTSSYLQEARIRNFTRWPVIGQKVWPNYYVGPSYESEVNYLKNWLKDRLLWMDQAFSTIGNPVTSLEPNDYSSALTVFPNPAPHRDLRVRFSLDRSAVVKVQLMDHWGRVLQENSPLTLSAGTHDLPFTVHTAQHPAQLLFIGLDLNGVKTPLTRLLLE</sequence>
<evidence type="ECO:0000313" key="1">
    <source>
        <dbReference type="EMBL" id="TDB67865.1"/>
    </source>
</evidence>
<organism evidence="1 2">
    <name type="scientific">Arundinibacter roseus</name>
    <dbReference type="NCBI Taxonomy" id="2070510"/>
    <lineage>
        <taxon>Bacteria</taxon>
        <taxon>Pseudomonadati</taxon>
        <taxon>Bacteroidota</taxon>
        <taxon>Cytophagia</taxon>
        <taxon>Cytophagales</taxon>
        <taxon>Spirosomataceae</taxon>
        <taxon>Arundinibacter</taxon>
    </lineage>
</organism>